<feature type="domain" description="N-acetyltransferase" evidence="3">
    <location>
        <begin position="50"/>
        <end position="201"/>
    </location>
</feature>
<dbReference type="InterPro" id="IPR050832">
    <property type="entry name" value="Bact_Acetyltransf"/>
</dbReference>
<dbReference type="InterPro" id="IPR000182">
    <property type="entry name" value="GNAT_dom"/>
</dbReference>
<evidence type="ECO:0000256" key="1">
    <source>
        <dbReference type="ARBA" id="ARBA00022679"/>
    </source>
</evidence>
<evidence type="ECO:0000259" key="3">
    <source>
        <dbReference type="PROSITE" id="PS51186"/>
    </source>
</evidence>
<accession>A0AAE6X8M9</accession>
<dbReference type="PANTHER" id="PTHR43877:SF2">
    <property type="entry name" value="AMINOALKYLPHOSPHONATE N-ACETYLTRANSFERASE-RELATED"/>
    <property type="match status" value="1"/>
</dbReference>
<dbReference type="KEGG" id="fcl:A4G17_03535"/>
<dbReference type="Proteomes" id="UP000502287">
    <property type="component" value="Chromosome"/>
</dbReference>
<dbReference type="NCBIfam" id="NF008212">
    <property type="entry name" value="PRK10975.1"/>
    <property type="match status" value="1"/>
</dbReference>
<evidence type="ECO:0000313" key="5">
    <source>
        <dbReference type="Proteomes" id="UP000502287"/>
    </source>
</evidence>
<dbReference type="Pfam" id="PF00583">
    <property type="entry name" value="Acetyltransf_1"/>
    <property type="match status" value="1"/>
</dbReference>
<evidence type="ECO:0000256" key="2">
    <source>
        <dbReference type="ARBA" id="ARBA00023315"/>
    </source>
</evidence>
<dbReference type="EMBL" id="CP015029">
    <property type="protein sequence ID" value="QIM65816.1"/>
    <property type="molecule type" value="Genomic_DNA"/>
</dbReference>
<dbReference type="AlphaFoldDB" id="A0AAE6X8M9"/>
<dbReference type="Gene3D" id="3.40.630.30">
    <property type="match status" value="1"/>
</dbReference>
<evidence type="ECO:0000313" key="4">
    <source>
        <dbReference type="EMBL" id="QIM65816.1"/>
    </source>
</evidence>
<sequence length="201" mass="22732">MEGISLLQAKTPTTDLNTIHWLQQHGFQLVETEITFVLEFAKFPEKLTACECRIAEKTDVAALKKLVGSAFPHTRFRPPYFSQAENQRFYAKWIENAVKGEFDDLCLIAEQDGKLQGTISLRFNGKTAKIGLLAVASEFQRQGIAKRLLSAAISHAKHHNAENLHITTQLSNIAAISLYQSIGATISETNYWFYQFFCKYL</sequence>
<keyword evidence="1" id="KW-0808">Transferase</keyword>
<dbReference type="GO" id="GO:0016747">
    <property type="term" value="F:acyltransferase activity, transferring groups other than amino-acyl groups"/>
    <property type="evidence" value="ECO:0007669"/>
    <property type="project" value="InterPro"/>
</dbReference>
<protein>
    <recommendedName>
        <fullName evidence="3">N-acetyltransferase domain-containing protein</fullName>
    </recommendedName>
</protein>
<dbReference type="SUPFAM" id="SSF55729">
    <property type="entry name" value="Acyl-CoA N-acyltransferases (Nat)"/>
    <property type="match status" value="1"/>
</dbReference>
<gene>
    <name evidence="4" type="ORF">A4G17_03535</name>
</gene>
<reference evidence="4 5" key="1">
    <citation type="submission" date="2016-03" db="EMBL/GenBank/DDBJ databases">
        <authorList>
            <person name="Hansen M.J."/>
            <person name="Bojesen A.M."/>
            <person name="Planet P."/>
        </authorList>
    </citation>
    <scope>NUCLEOTIDE SEQUENCE [LARGE SCALE GENOMIC DNA]</scope>
    <source>
        <strain evidence="4 5">HPA 21</strain>
    </source>
</reference>
<proteinExistence type="predicted"/>
<name>A0AAE6X8M9_9PAST</name>
<dbReference type="PANTHER" id="PTHR43877">
    <property type="entry name" value="AMINOALKYLPHOSPHONATE N-ACETYLTRANSFERASE-RELATED-RELATED"/>
    <property type="match status" value="1"/>
</dbReference>
<keyword evidence="2" id="KW-0012">Acyltransferase</keyword>
<dbReference type="PROSITE" id="PS51186">
    <property type="entry name" value="GNAT"/>
    <property type="match status" value="1"/>
</dbReference>
<dbReference type="InterPro" id="IPR016181">
    <property type="entry name" value="Acyl_CoA_acyltransferase"/>
</dbReference>
<dbReference type="CDD" id="cd04301">
    <property type="entry name" value="NAT_SF"/>
    <property type="match status" value="1"/>
</dbReference>
<organism evidence="4 5">
    <name type="scientific">Frederiksenia canicola</name>
    <dbReference type="NCBI Taxonomy" id="123824"/>
    <lineage>
        <taxon>Bacteria</taxon>
        <taxon>Pseudomonadati</taxon>
        <taxon>Pseudomonadota</taxon>
        <taxon>Gammaproteobacteria</taxon>
        <taxon>Pasteurellales</taxon>
        <taxon>Pasteurellaceae</taxon>
        <taxon>Frederiksenia</taxon>
    </lineage>
</organism>